<dbReference type="SUPFAM" id="SSF109604">
    <property type="entry name" value="HD-domain/PDEase-like"/>
    <property type="match status" value="1"/>
</dbReference>
<sequence length="197" mass="22478">MTISENPTEKATFTSFAESTKNDWDTIMLGIKHTQSMVPDRILEQLRHLANDMGGFPVSRLEHCLQTATRAMRGGEDNEYVACALIHDIGDTLSPQNHPSIAAGIVKPIVSEANHWMVLHHGIFQGYYFWQHIGLDPNTRDAYRESPFFDYTAEFCAKYDQVAFDPDYKSEPLEFFEPLIREIFSGQAQKARSIVNY</sequence>
<dbReference type="AlphaFoldDB" id="A0A6J7LD43"/>
<evidence type="ECO:0000313" key="4">
    <source>
        <dbReference type="EMBL" id="CAB4966380.1"/>
    </source>
</evidence>
<name>A0A6J7LD43_9ZZZZ</name>
<dbReference type="InterPro" id="IPR052567">
    <property type="entry name" value="OP_Dioxygenase"/>
</dbReference>
<dbReference type="InterPro" id="IPR006674">
    <property type="entry name" value="HD_domain"/>
</dbReference>
<dbReference type="PANTHER" id="PTHR40202:SF1">
    <property type="entry name" value="HD DOMAIN-CONTAINING PROTEIN"/>
    <property type="match status" value="1"/>
</dbReference>
<dbReference type="Gene3D" id="1.10.3210.10">
    <property type="entry name" value="Hypothetical protein af1432"/>
    <property type="match status" value="1"/>
</dbReference>
<feature type="domain" description="HD" evidence="1">
    <location>
        <begin position="60"/>
        <end position="127"/>
    </location>
</feature>
<reference evidence="4" key="1">
    <citation type="submission" date="2020-05" db="EMBL/GenBank/DDBJ databases">
        <authorList>
            <person name="Chiriac C."/>
            <person name="Salcher M."/>
            <person name="Ghai R."/>
            <person name="Kavagutti S V."/>
        </authorList>
    </citation>
    <scope>NUCLEOTIDE SEQUENCE</scope>
</reference>
<dbReference type="EMBL" id="CAEZZV010000012">
    <property type="protein sequence ID" value="CAB4769196.1"/>
    <property type="molecule type" value="Genomic_DNA"/>
</dbReference>
<accession>A0A6J7LD43</accession>
<evidence type="ECO:0000313" key="2">
    <source>
        <dbReference type="EMBL" id="CAB4598225.1"/>
    </source>
</evidence>
<dbReference type="Pfam" id="PF01966">
    <property type="entry name" value="HD"/>
    <property type="match status" value="1"/>
</dbReference>
<evidence type="ECO:0000259" key="1">
    <source>
        <dbReference type="Pfam" id="PF01966"/>
    </source>
</evidence>
<dbReference type="EMBL" id="CAEZUK010000068">
    <property type="protein sequence ID" value="CAB4598225.1"/>
    <property type="molecule type" value="Genomic_DNA"/>
</dbReference>
<dbReference type="PANTHER" id="PTHR40202">
    <property type="match status" value="1"/>
</dbReference>
<protein>
    <submittedName>
        <fullName evidence="4">Unannotated protein</fullName>
    </submittedName>
</protein>
<proteinExistence type="predicted"/>
<organism evidence="4">
    <name type="scientific">freshwater metagenome</name>
    <dbReference type="NCBI Taxonomy" id="449393"/>
    <lineage>
        <taxon>unclassified sequences</taxon>
        <taxon>metagenomes</taxon>
        <taxon>ecological metagenomes</taxon>
    </lineage>
</organism>
<evidence type="ECO:0000313" key="3">
    <source>
        <dbReference type="EMBL" id="CAB4769196.1"/>
    </source>
</evidence>
<dbReference type="EMBL" id="CAFBNZ010000004">
    <property type="protein sequence ID" value="CAB4966380.1"/>
    <property type="molecule type" value="Genomic_DNA"/>
</dbReference>
<gene>
    <name evidence="2" type="ORF">UFOPK1820_00550</name>
    <name evidence="3" type="ORF">UFOPK2921_00167</name>
    <name evidence="4" type="ORF">UFOPK3889_00056</name>
</gene>